<dbReference type="Proteomes" id="UP000319374">
    <property type="component" value="Chromosome"/>
</dbReference>
<evidence type="ECO:0008006" key="3">
    <source>
        <dbReference type="Google" id="ProtNLM"/>
    </source>
</evidence>
<gene>
    <name evidence="1" type="ORF">A5CPEGH6_12650</name>
</gene>
<dbReference type="RefSeq" id="WP_141429973.1">
    <property type="nucleotide sequence ID" value="NZ_AP019736.1"/>
</dbReference>
<name>A0A4Y1X004_9BACT</name>
<accession>A0A4Y1X004</accession>
<sequence length="233" mass="26882">MRKASLNPTADQTFEVVGEGPYDFARVLDRARKMQEAGDVEGACNERFRAFQRLAELIPDDEEVNLEWTHRNSRAALELVRASAIDHFLINDFEMSAALLELLLELDPEDHLEGSELLAFDYLAMDEQELFDEVINDVSDKCASRELLLLWSAYRRDGRLPEGELKRFRTRFAPYFAEFTAAEHPADETYLRDIESERPSQAAQARELWLQTENLWTLWPGFVEALQHSRDGA</sequence>
<dbReference type="GeneID" id="98673242"/>
<dbReference type="EMBL" id="AP019736">
    <property type="protein sequence ID" value="BBL06627.1"/>
    <property type="molecule type" value="Genomic_DNA"/>
</dbReference>
<organism evidence="1 2">
    <name type="scientific">Alistipes dispar</name>
    <dbReference type="NCBI Taxonomy" id="2585119"/>
    <lineage>
        <taxon>Bacteria</taxon>
        <taxon>Pseudomonadati</taxon>
        <taxon>Bacteroidota</taxon>
        <taxon>Bacteroidia</taxon>
        <taxon>Bacteroidales</taxon>
        <taxon>Rikenellaceae</taxon>
        <taxon>Alistipes</taxon>
    </lineage>
</organism>
<dbReference type="AlphaFoldDB" id="A0A4Y1X004"/>
<dbReference type="OrthoDB" id="1000872at2"/>
<dbReference type="KEGG" id="ada:A5CPEGH6_12650"/>
<proteinExistence type="predicted"/>
<keyword evidence="2" id="KW-1185">Reference proteome</keyword>
<evidence type="ECO:0000313" key="2">
    <source>
        <dbReference type="Proteomes" id="UP000319374"/>
    </source>
</evidence>
<protein>
    <recommendedName>
        <fullName evidence="3">Tetratricopeptide repeat protein</fullName>
    </recommendedName>
</protein>
<evidence type="ECO:0000313" key="1">
    <source>
        <dbReference type="EMBL" id="BBL06627.1"/>
    </source>
</evidence>
<reference evidence="2" key="1">
    <citation type="submission" date="2019-06" db="EMBL/GenBank/DDBJ databases">
        <title>Alistipes onderdonkii subsp. vulgaris subsp. nov., Alistipes dispar sp. nov. and Alistipes communis sp. nov., isolated from human faeces, and creation of Alistipes onderdonkii subsp. onderdonkii subsp. nov.</title>
        <authorList>
            <person name="Sakamoto M."/>
            <person name="Ikeyama N."/>
            <person name="Ogata Y."/>
            <person name="Suda W."/>
            <person name="Iino T."/>
            <person name="Hattori M."/>
            <person name="Ohkuma M."/>
        </authorList>
    </citation>
    <scope>NUCLEOTIDE SEQUENCE [LARGE SCALE GENOMIC DNA]</scope>
    <source>
        <strain evidence="2">5CPEGH6</strain>
    </source>
</reference>